<evidence type="ECO:0000259" key="5">
    <source>
        <dbReference type="SMART" id="SM00563"/>
    </source>
</evidence>
<feature type="domain" description="Phospholipid/glycerol acyltransferase" evidence="5">
    <location>
        <begin position="62"/>
        <end position="173"/>
    </location>
</feature>
<proteinExistence type="predicted"/>
<dbReference type="eggNOG" id="COG0204">
    <property type="taxonomic scope" value="Bacteria"/>
</dbReference>
<evidence type="ECO:0000313" key="6">
    <source>
        <dbReference type="EMBL" id="ADV61221.1"/>
    </source>
</evidence>
<protein>
    <submittedName>
        <fullName evidence="6">Phospholipid/glycerol acyltransferase</fullName>
    </submittedName>
</protein>
<gene>
    <name evidence="6" type="ordered locus">Isop_0629</name>
</gene>
<dbReference type="EMBL" id="CP002353">
    <property type="protein sequence ID" value="ADV61221.1"/>
    <property type="molecule type" value="Genomic_DNA"/>
</dbReference>
<keyword evidence="3 6" id="KW-0012">Acyltransferase</keyword>
<organism evidence="6 7">
    <name type="scientific">Isosphaera pallida (strain ATCC 43644 / DSM 9630 / IS1B)</name>
    <dbReference type="NCBI Taxonomy" id="575540"/>
    <lineage>
        <taxon>Bacteria</taxon>
        <taxon>Pseudomonadati</taxon>
        <taxon>Planctomycetota</taxon>
        <taxon>Planctomycetia</taxon>
        <taxon>Isosphaerales</taxon>
        <taxon>Isosphaeraceae</taxon>
        <taxon>Isosphaera</taxon>
    </lineage>
</organism>
<keyword evidence="7" id="KW-1185">Reference proteome</keyword>
<name>E8R0N6_ISOPI</name>
<dbReference type="KEGG" id="ipa:Isop_0629"/>
<reference key="1">
    <citation type="submission" date="2010-11" db="EMBL/GenBank/DDBJ databases">
        <title>The complete sequence of chromosome of Isophaera pallida ATCC 43644.</title>
        <authorList>
            <consortium name="US DOE Joint Genome Institute (JGI-PGF)"/>
            <person name="Lucas S."/>
            <person name="Copeland A."/>
            <person name="Lapidus A."/>
            <person name="Bruce D."/>
            <person name="Goodwin L."/>
            <person name="Pitluck S."/>
            <person name="Kyrpides N."/>
            <person name="Mavromatis K."/>
            <person name="Pagani I."/>
            <person name="Ivanova N."/>
            <person name="Saunders E."/>
            <person name="Brettin T."/>
            <person name="Detter J.C."/>
            <person name="Han C."/>
            <person name="Tapia R."/>
            <person name="Land M."/>
            <person name="Hauser L."/>
            <person name="Markowitz V."/>
            <person name="Cheng J.-F."/>
            <person name="Hugenholtz P."/>
            <person name="Woyke T."/>
            <person name="Wu D."/>
            <person name="Eisen J.A."/>
        </authorList>
    </citation>
    <scope>NUCLEOTIDE SEQUENCE</scope>
    <source>
        <strain>ATCC 43644</strain>
    </source>
</reference>
<sequence>MSTSTPLPASTTPPARSRPRRDRSLAAMIWYRWIQAVVSLLWMVGAGVRASGRKEFPRTGPVLLISNHLSHLDVFMLGLLLPRPLNYVARSTLFVGPLAWLIRSVGGFPIQRDGMGAEGIKETLRRLRNGGIVTLFPEGTRSPNGELGPIKPGIVALATRIQAPIVAVGLAGTYEAWPRHRSWLRLHPVHIHYNPPIAPEELKKLTPEQILERLRAELLDAHARARAALSNLR</sequence>
<evidence type="ECO:0000256" key="3">
    <source>
        <dbReference type="ARBA" id="ARBA00023315"/>
    </source>
</evidence>
<reference evidence="6 7" key="2">
    <citation type="journal article" date="2011" name="Stand. Genomic Sci.">
        <title>Complete genome sequence of Isosphaera pallida type strain (IS1B).</title>
        <authorList>
            <consortium name="US DOE Joint Genome Institute (JGI-PGF)"/>
            <person name="Goker M."/>
            <person name="Cleland D."/>
            <person name="Saunders E."/>
            <person name="Lapidus A."/>
            <person name="Nolan M."/>
            <person name="Lucas S."/>
            <person name="Hammon N."/>
            <person name="Deshpande S."/>
            <person name="Cheng J.F."/>
            <person name="Tapia R."/>
            <person name="Han C."/>
            <person name="Goodwin L."/>
            <person name="Pitluck S."/>
            <person name="Liolios K."/>
            <person name="Pagani I."/>
            <person name="Ivanova N."/>
            <person name="Mavromatis K."/>
            <person name="Pati A."/>
            <person name="Chen A."/>
            <person name="Palaniappan K."/>
            <person name="Land M."/>
            <person name="Hauser L."/>
            <person name="Chang Y.J."/>
            <person name="Jeffries C.D."/>
            <person name="Detter J.C."/>
            <person name="Beck B."/>
            <person name="Woyke T."/>
            <person name="Bristow J."/>
            <person name="Eisen J.A."/>
            <person name="Markowitz V."/>
            <person name="Hugenholtz P."/>
            <person name="Kyrpides N.C."/>
            <person name="Klenk H.P."/>
        </authorList>
    </citation>
    <scope>NUCLEOTIDE SEQUENCE [LARGE SCALE GENOMIC DNA]</scope>
    <source>
        <strain evidence="7">ATCC 43644 / DSM 9630 / IS1B</strain>
    </source>
</reference>
<dbReference type="CDD" id="cd07989">
    <property type="entry name" value="LPLAT_AGPAT-like"/>
    <property type="match status" value="1"/>
</dbReference>
<dbReference type="PANTHER" id="PTHR10434:SF11">
    <property type="entry name" value="1-ACYL-SN-GLYCEROL-3-PHOSPHATE ACYLTRANSFERASE"/>
    <property type="match status" value="1"/>
</dbReference>
<evidence type="ECO:0000256" key="2">
    <source>
        <dbReference type="ARBA" id="ARBA00022679"/>
    </source>
</evidence>
<dbReference type="InParanoid" id="E8R0N6"/>
<keyword evidence="2" id="KW-0808">Transferase</keyword>
<evidence type="ECO:0000256" key="4">
    <source>
        <dbReference type="SAM" id="MobiDB-lite"/>
    </source>
</evidence>
<dbReference type="Pfam" id="PF01553">
    <property type="entry name" value="Acyltransferase"/>
    <property type="match status" value="1"/>
</dbReference>
<dbReference type="AlphaFoldDB" id="E8R0N6"/>
<feature type="region of interest" description="Disordered" evidence="4">
    <location>
        <begin position="1"/>
        <end position="20"/>
    </location>
</feature>
<evidence type="ECO:0000256" key="1">
    <source>
        <dbReference type="ARBA" id="ARBA00005189"/>
    </source>
</evidence>
<dbReference type="InterPro" id="IPR002123">
    <property type="entry name" value="Plipid/glycerol_acylTrfase"/>
</dbReference>
<dbReference type="Proteomes" id="UP000008631">
    <property type="component" value="Chromosome"/>
</dbReference>
<dbReference type="PANTHER" id="PTHR10434">
    <property type="entry name" value="1-ACYL-SN-GLYCEROL-3-PHOSPHATE ACYLTRANSFERASE"/>
    <property type="match status" value="1"/>
</dbReference>
<comment type="pathway">
    <text evidence="1">Lipid metabolism.</text>
</comment>
<dbReference type="STRING" id="575540.Isop_0629"/>
<dbReference type="SMART" id="SM00563">
    <property type="entry name" value="PlsC"/>
    <property type="match status" value="1"/>
</dbReference>
<dbReference type="GO" id="GO:0006654">
    <property type="term" value="P:phosphatidic acid biosynthetic process"/>
    <property type="evidence" value="ECO:0007669"/>
    <property type="project" value="TreeGrafter"/>
</dbReference>
<dbReference type="GO" id="GO:0003841">
    <property type="term" value="F:1-acylglycerol-3-phosphate O-acyltransferase activity"/>
    <property type="evidence" value="ECO:0007669"/>
    <property type="project" value="TreeGrafter"/>
</dbReference>
<feature type="compositionally biased region" description="Low complexity" evidence="4">
    <location>
        <begin position="1"/>
        <end position="15"/>
    </location>
</feature>
<dbReference type="SUPFAM" id="SSF69593">
    <property type="entry name" value="Glycerol-3-phosphate (1)-acyltransferase"/>
    <property type="match status" value="1"/>
</dbReference>
<evidence type="ECO:0000313" key="7">
    <source>
        <dbReference type="Proteomes" id="UP000008631"/>
    </source>
</evidence>
<accession>E8R0N6</accession>
<dbReference type="HOGENOM" id="CLU_027938_4_5_0"/>